<reference evidence="2 3" key="1">
    <citation type="submission" date="2020-10" db="EMBL/GenBank/DDBJ databases">
        <title>Sequencing the genomes of 1000 actinobacteria strains.</title>
        <authorList>
            <person name="Klenk H.-P."/>
        </authorList>
    </citation>
    <scope>NUCLEOTIDE SEQUENCE [LARGE SCALE GENOMIC DNA]</scope>
    <source>
        <strain evidence="2 3">DSM 46744</strain>
    </source>
</reference>
<organism evidence="2 3">
    <name type="scientific">Actinomadura algeriensis</name>
    <dbReference type="NCBI Taxonomy" id="1679523"/>
    <lineage>
        <taxon>Bacteria</taxon>
        <taxon>Bacillati</taxon>
        <taxon>Actinomycetota</taxon>
        <taxon>Actinomycetes</taxon>
        <taxon>Streptosporangiales</taxon>
        <taxon>Thermomonosporaceae</taxon>
        <taxon>Actinomadura</taxon>
    </lineage>
</organism>
<keyword evidence="3" id="KW-1185">Reference proteome</keyword>
<dbReference type="Proteomes" id="UP000627838">
    <property type="component" value="Unassembled WGS sequence"/>
</dbReference>
<dbReference type="Pfam" id="PF03061">
    <property type="entry name" value="4HBT"/>
    <property type="match status" value="1"/>
</dbReference>
<name>A0ABR9JS50_9ACTN</name>
<dbReference type="InterPro" id="IPR029069">
    <property type="entry name" value="HotDog_dom_sf"/>
</dbReference>
<dbReference type="SUPFAM" id="SSF54637">
    <property type="entry name" value="Thioesterase/thiol ester dehydrase-isomerase"/>
    <property type="match status" value="2"/>
</dbReference>
<evidence type="ECO:0000313" key="2">
    <source>
        <dbReference type="EMBL" id="MBE1533377.1"/>
    </source>
</evidence>
<dbReference type="EMBL" id="JADBDZ010000001">
    <property type="protein sequence ID" value="MBE1533377.1"/>
    <property type="molecule type" value="Genomic_DNA"/>
</dbReference>
<dbReference type="RefSeq" id="WP_318784137.1">
    <property type="nucleotide sequence ID" value="NZ_JADBDZ010000001.1"/>
</dbReference>
<feature type="domain" description="Thioesterase" evidence="1">
    <location>
        <begin position="29"/>
        <end position="96"/>
    </location>
</feature>
<dbReference type="CDD" id="cd03443">
    <property type="entry name" value="PaaI_thioesterase"/>
    <property type="match status" value="1"/>
</dbReference>
<accession>A0ABR9JS50</accession>
<proteinExistence type="predicted"/>
<sequence length="236" mass="24545">MEVGEELHGAATVTSHMWVPGTSRLRTSVLAAWADNLAGLLAARVMNPRVPVTIELDVHLHAPAPGDGEVRAVARVVKAGRSMFVAEVEFVSGEGEPIAVAGASFMLAPDPAVRLPARLSIDSPASQRRLAVPLAERAGCRREEAGTAVLERSADGLNSSNTVHGGLLALVAEEAVLSLAPGDTVCSLGLRYLQAVRVGPAVASARLDGGLGRVLLRDAGNDDRLSVIATVRTFGR</sequence>
<comment type="caution">
    <text evidence="2">The sequence shown here is derived from an EMBL/GenBank/DDBJ whole genome shotgun (WGS) entry which is preliminary data.</text>
</comment>
<gene>
    <name evidence="2" type="ORF">H4W34_003210</name>
</gene>
<evidence type="ECO:0000313" key="3">
    <source>
        <dbReference type="Proteomes" id="UP000627838"/>
    </source>
</evidence>
<dbReference type="InterPro" id="IPR006683">
    <property type="entry name" value="Thioestr_dom"/>
</dbReference>
<protein>
    <submittedName>
        <fullName evidence="2">Acyl-coenzyme A thioesterase PaaI-like protein</fullName>
    </submittedName>
</protein>
<dbReference type="Gene3D" id="3.10.129.10">
    <property type="entry name" value="Hotdog Thioesterase"/>
    <property type="match status" value="2"/>
</dbReference>
<evidence type="ECO:0000259" key="1">
    <source>
        <dbReference type="Pfam" id="PF03061"/>
    </source>
</evidence>